<dbReference type="InterPro" id="IPR011335">
    <property type="entry name" value="Restrct_endonuc-II-like"/>
</dbReference>
<sequence length="287" mass="32623">MENALSQTMVTKSDGRIVSFDPNKIIKTLRKVGADEQAISLVLQQTYKVLHEGISTKKIYESVFRNLKKMDKSLAGRYNLKKAIFALGPSGFPFEKYVGSLFIAEEYSVKTGITVSGKCVNHEVDIVAENTSEMNMMECKFHSNQKSYCSVQHSLYVRARFWDIERKSEQDDTCLPRKFFGWLVTNTRFSTDAITYGTCSGLRMMSWDFPLNSSLKDRIDRLGLHPVTSIISLSQKEKRELLARNIVLCQSLNAEILESLGITGTRIPDIIRESASLCRRINETHIK</sequence>
<accession>A0ABU7H1F2</accession>
<dbReference type="Pfam" id="PF03477">
    <property type="entry name" value="ATP-cone"/>
    <property type="match status" value="1"/>
</dbReference>
<name>A0ABU7H1F2_9SPHI</name>
<proteinExistence type="predicted"/>
<dbReference type="Gene3D" id="3.40.1350.10">
    <property type="match status" value="1"/>
</dbReference>
<organism evidence="5 6">
    <name type="scientific">Pedobacter flavus</name>
    <dbReference type="NCBI Taxonomy" id="3113906"/>
    <lineage>
        <taxon>Bacteria</taxon>
        <taxon>Pseudomonadati</taxon>
        <taxon>Bacteroidota</taxon>
        <taxon>Sphingobacteriia</taxon>
        <taxon>Sphingobacteriales</taxon>
        <taxon>Sphingobacteriaceae</taxon>
        <taxon>Pedobacter</taxon>
    </lineage>
</organism>
<evidence type="ECO:0000256" key="2">
    <source>
        <dbReference type="ARBA" id="ARBA00022840"/>
    </source>
</evidence>
<evidence type="ECO:0000313" key="6">
    <source>
        <dbReference type="Proteomes" id="UP001337681"/>
    </source>
</evidence>
<dbReference type="InterPro" id="IPR011856">
    <property type="entry name" value="tRNA_endonuc-like_dom_sf"/>
</dbReference>
<reference evidence="5 6" key="1">
    <citation type="submission" date="2024-01" db="EMBL/GenBank/DDBJ databases">
        <title>Pedobacter sp. nov., isolated from oil-contaminated soil.</title>
        <authorList>
            <person name="Le N.T.T."/>
        </authorList>
    </citation>
    <scope>NUCLEOTIDE SEQUENCE [LARGE SCALE GENOMIC DNA]</scope>
    <source>
        <strain evidence="5 6">VNH31</strain>
    </source>
</reference>
<keyword evidence="1 3" id="KW-0547">Nucleotide-binding</keyword>
<dbReference type="PROSITE" id="PS51161">
    <property type="entry name" value="ATP_CONE"/>
    <property type="match status" value="1"/>
</dbReference>
<protein>
    <submittedName>
        <fullName evidence="5">ATP cone domain-containing protein</fullName>
    </submittedName>
</protein>
<dbReference type="InterPro" id="IPR005144">
    <property type="entry name" value="ATP-cone_dom"/>
</dbReference>
<evidence type="ECO:0000256" key="3">
    <source>
        <dbReference type="PROSITE-ProRule" id="PRU00492"/>
    </source>
</evidence>
<dbReference type="RefSeq" id="WP_330145952.1">
    <property type="nucleotide sequence ID" value="NZ_JAZDQU010000002.1"/>
</dbReference>
<dbReference type="Proteomes" id="UP001337681">
    <property type="component" value="Unassembled WGS sequence"/>
</dbReference>
<gene>
    <name evidence="5" type="ORF">VRU49_06385</name>
</gene>
<evidence type="ECO:0000313" key="5">
    <source>
        <dbReference type="EMBL" id="MEE1885048.1"/>
    </source>
</evidence>
<evidence type="ECO:0000259" key="4">
    <source>
        <dbReference type="PROSITE" id="PS51161"/>
    </source>
</evidence>
<dbReference type="EMBL" id="JAZDQU010000002">
    <property type="protein sequence ID" value="MEE1885048.1"/>
    <property type="molecule type" value="Genomic_DNA"/>
</dbReference>
<feature type="domain" description="ATP-cone" evidence="4">
    <location>
        <begin position="8"/>
        <end position="89"/>
    </location>
</feature>
<evidence type="ECO:0000256" key="1">
    <source>
        <dbReference type="ARBA" id="ARBA00022741"/>
    </source>
</evidence>
<dbReference type="SUPFAM" id="SSF52980">
    <property type="entry name" value="Restriction endonuclease-like"/>
    <property type="match status" value="1"/>
</dbReference>
<comment type="caution">
    <text evidence="5">The sequence shown here is derived from an EMBL/GenBank/DDBJ whole genome shotgun (WGS) entry which is preliminary data.</text>
</comment>
<keyword evidence="6" id="KW-1185">Reference proteome</keyword>
<keyword evidence="2 3" id="KW-0067">ATP-binding</keyword>